<evidence type="ECO:0000313" key="3">
    <source>
        <dbReference type="Proteomes" id="UP000050761"/>
    </source>
</evidence>
<accession>A0A3P8AFK6</accession>
<reference evidence="2 3" key="1">
    <citation type="submission" date="2018-11" db="EMBL/GenBank/DDBJ databases">
        <authorList>
            <consortium name="Pathogen Informatics"/>
        </authorList>
    </citation>
    <scope>NUCLEOTIDE SEQUENCE [LARGE SCALE GENOMIC DNA]</scope>
</reference>
<evidence type="ECO:0000313" key="2">
    <source>
        <dbReference type="EMBL" id="VDP09471.1"/>
    </source>
</evidence>
<dbReference type="Proteomes" id="UP000050761">
    <property type="component" value="Unassembled WGS sequence"/>
</dbReference>
<sequence>MRTRDVDDRLGILNGRGHAGHDGIAVAVASRKHALRCFPPRPPSELPASGEPDLCPSAQRNSNNKAKPPTERNYYLADSVRMKTLHAVNFVWYPMLQAHRMPWQNLDPVMMEVRAMACNARRRLEDKGCVVESIIFLSVRSAFSTCVCRQGMTSTENEP</sequence>
<keyword evidence="3" id="KW-1185">Reference proteome</keyword>
<feature type="region of interest" description="Disordered" evidence="1">
    <location>
        <begin position="39"/>
        <end position="70"/>
    </location>
</feature>
<dbReference type="EMBL" id="UZAH01030144">
    <property type="protein sequence ID" value="VDP09471.1"/>
    <property type="molecule type" value="Genomic_DNA"/>
</dbReference>
<evidence type="ECO:0000256" key="1">
    <source>
        <dbReference type="SAM" id="MobiDB-lite"/>
    </source>
</evidence>
<accession>A0A183G792</accession>
<proteinExistence type="predicted"/>
<reference evidence="4" key="2">
    <citation type="submission" date="2019-09" db="UniProtKB">
        <authorList>
            <consortium name="WormBaseParasite"/>
        </authorList>
    </citation>
    <scope>IDENTIFICATION</scope>
</reference>
<gene>
    <name evidence="2" type="ORF">HPBE_LOCUS17635</name>
</gene>
<organism evidence="3 4">
    <name type="scientific">Heligmosomoides polygyrus</name>
    <name type="common">Parasitic roundworm</name>
    <dbReference type="NCBI Taxonomy" id="6339"/>
    <lineage>
        <taxon>Eukaryota</taxon>
        <taxon>Metazoa</taxon>
        <taxon>Ecdysozoa</taxon>
        <taxon>Nematoda</taxon>
        <taxon>Chromadorea</taxon>
        <taxon>Rhabditida</taxon>
        <taxon>Rhabditina</taxon>
        <taxon>Rhabditomorpha</taxon>
        <taxon>Strongyloidea</taxon>
        <taxon>Heligmosomidae</taxon>
        <taxon>Heligmosomoides</taxon>
    </lineage>
</organism>
<evidence type="ECO:0000313" key="4">
    <source>
        <dbReference type="WBParaSite" id="HPBE_0001763601-mRNA-1"/>
    </source>
</evidence>
<protein>
    <submittedName>
        <fullName evidence="2 4">Uncharacterized protein</fullName>
    </submittedName>
</protein>
<name>A0A183G792_HELPZ</name>
<dbReference type="WBParaSite" id="HPBE_0001763601-mRNA-1">
    <property type="protein sequence ID" value="HPBE_0001763601-mRNA-1"/>
    <property type="gene ID" value="HPBE_0001763601"/>
</dbReference>
<dbReference type="AlphaFoldDB" id="A0A183G792"/>